<comment type="caution">
    <text evidence="1">The sequence shown here is derived from an EMBL/GenBank/DDBJ whole genome shotgun (WGS) entry which is preliminary data.</text>
</comment>
<evidence type="ECO:0000313" key="1">
    <source>
        <dbReference type="EMBL" id="CAG8633573.1"/>
    </source>
</evidence>
<feature type="non-terminal residue" evidence="1">
    <location>
        <position position="1"/>
    </location>
</feature>
<protein>
    <submittedName>
        <fullName evidence="1">8243_t:CDS:1</fullName>
    </submittedName>
</protein>
<accession>A0A9N9DA17</accession>
<dbReference type="AlphaFoldDB" id="A0A9N9DA17"/>
<sequence>HHFEFRTICTLAAKMQYEESPVSLKIFQKPPTCMTYNEIEFNEYTVLG</sequence>
<proteinExistence type="predicted"/>
<organism evidence="1 2">
    <name type="scientific">Acaulospora morrowiae</name>
    <dbReference type="NCBI Taxonomy" id="94023"/>
    <lineage>
        <taxon>Eukaryota</taxon>
        <taxon>Fungi</taxon>
        <taxon>Fungi incertae sedis</taxon>
        <taxon>Mucoromycota</taxon>
        <taxon>Glomeromycotina</taxon>
        <taxon>Glomeromycetes</taxon>
        <taxon>Diversisporales</taxon>
        <taxon>Acaulosporaceae</taxon>
        <taxon>Acaulospora</taxon>
    </lineage>
</organism>
<evidence type="ECO:0000313" key="2">
    <source>
        <dbReference type="Proteomes" id="UP000789342"/>
    </source>
</evidence>
<keyword evidence="2" id="KW-1185">Reference proteome</keyword>
<dbReference type="EMBL" id="CAJVPV010008682">
    <property type="protein sequence ID" value="CAG8633573.1"/>
    <property type="molecule type" value="Genomic_DNA"/>
</dbReference>
<name>A0A9N9DA17_9GLOM</name>
<gene>
    <name evidence="1" type="ORF">AMORRO_LOCUS9201</name>
</gene>
<reference evidence="1" key="1">
    <citation type="submission" date="2021-06" db="EMBL/GenBank/DDBJ databases">
        <authorList>
            <person name="Kallberg Y."/>
            <person name="Tangrot J."/>
            <person name="Rosling A."/>
        </authorList>
    </citation>
    <scope>NUCLEOTIDE SEQUENCE</scope>
    <source>
        <strain evidence="1">CL551</strain>
    </source>
</reference>
<dbReference type="Proteomes" id="UP000789342">
    <property type="component" value="Unassembled WGS sequence"/>
</dbReference>